<dbReference type="PANTHER" id="PTHR20955">
    <property type="entry name" value="PROTEIN JAGUNAL HOMOLOG 1"/>
    <property type="match status" value="1"/>
</dbReference>
<organism evidence="9">
    <name type="scientific">Strongyloides stercoralis</name>
    <name type="common">Threadworm</name>
    <dbReference type="NCBI Taxonomy" id="6248"/>
    <lineage>
        <taxon>Eukaryota</taxon>
        <taxon>Metazoa</taxon>
        <taxon>Ecdysozoa</taxon>
        <taxon>Nematoda</taxon>
        <taxon>Chromadorea</taxon>
        <taxon>Rhabditida</taxon>
        <taxon>Tylenchina</taxon>
        <taxon>Panagrolaimomorpha</taxon>
        <taxon>Strongyloidoidea</taxon>
        <taxon>Strongyloididae</taxon>
        <taxon>Strongyloides</taxon>
    </lineage>
</organism>
<accession>A0A0K0E9T2</accession>
<feature type="transmembrane region" description="Helical" evidence="7">
    <location>
        <begin position="155"/>
        <end position="183"/>
    </location>
</feature>
<dbReference type="GO" id="GO:0016192">
    <property type="term" value="P:vesicle-mediated transport"/>
    <property type="evidence" value="ECO:0007669"/>
    <property type="project" value="TreeGrafter"/>
</dbReference>
<keyword evidence="3 7" id="KW-0812">Transmembrane</keyword>
<dbReference type="Proteomes" id="UP000035681">
    <property type="component" value="Unplaced"/>
</dbReference>
<keyword evidence="8" id="KW-1185">Reference proteome</keyword>
<name>A0A0K0E9T2_STRER</name>
<evidence type="ECO:0000313" key="9">
    <source>
        <dbReference type="WBParaSite" id="SSTP_0000626400.1"/>
    </source>
</evidence>
<dbReference type="GO" id="GO:0005789">
    <property type="term" value="C:endoplasmic reticulum membrane"/>
    <property type="evidence" value="ECO:0007669"/>
    <property type="project" value="UniProtKB-SubCell"/>
</dbReference>
<feature type="transmembrane region" description="Helical" evidence="7">
    <location>
        <begin position="34"/>
        <end position="54"/>
    </location>
</feature>
<evidence type="ECO:0000313" key="10">
    <source>
        <dbReference type="WBParaSite" id="TCONS_00003589.p1"/>
    </source>
</evidence>
<dbReference type="PANTHER" id="PTHR20955:SF1">
    <property type="entry name" value="PROTEIN JAGUNAL HOMOLOG 1"/>
    <property type="match status" value="1"/>
</dbReference>
<dbReference type="InterPro" id="IPR009787">
    <property type="entry name" value="Jagunal"/>
</dbReference>
<evidence type="ECO:0000313" key="8">
    <source>
        <dbReference type="Proteomes" id="UP000035681"/>
    </source>
</evidence>
<dbReference type="AlphaFoldDB" id="A0A0K0E9T2"/>
<comment type="similarity">
    <text evidence="2">Belongs to the jagunal family.</text>
</comment>
<evidence type="ECO:0000256" key="3">
    <source>
        <dbReference type="ARBA" id="ARBA00022692"/>
    </source>
</evidence>
<dbReference type="WBParaSite" id="SSTP_0000626400.1">
    <property type="protein sequence ID" value="SSTP_0000626400.1"/>
    <property type="gene ID" value="SSTP_0000626400"/>
</dbReference>
<evidence type="ECO:0000256" key="1">
    <source>
        <dbReference type="ARBA" id="ARBA00004477"/>
    </source>
</evidence>
<dbReference type="GO" id="GO:0007029">
    <property type="term" value="P:endoplasmic reticulum organization"/>
    <property type="evidence" value="ECO:0007669"/>
    <property type="project" value="InterPro"/>
</dbReference>
<feature type="transmembrane region" description="Helical" evidence="7">
    <location>
        <begin position="78"/>
        <end position="97"/>
    </location>
</feature>
<keyword evidence="6 7" id="KW-0472">Membrane</keyword>
<proteinExistence type="inferred from homology"/>
<dbReference type="STRING" id="6248.A0A0K0E9T2"/>
<dbReference type="Pfam" id="PF07086">
    <property type="entry name" value="Jagunal"/>
    <property type="match status" value="1"/>
</dbReference>
<evidence type="ECO:0000256" key="7">
    <source>
        <dbReference type="SAM" id="Phobius"/>
    </source>
</evidence>
<protein>
    <submittedName>
        <fullName evidence="9 10">Protein jagunal</fullName>
    </submittedName>
</protein>
<evidence type="ECO:0000256" key="6">
    <source>
        <dbReference type="ARBA" id="ARBA00023136"/>
    </source>
</evidence>
<keyword evidence="5 7" id="KW-1133">Transmembrane helix</keyword>
<reference evidence="9" key="1">
    <citation type="submission" date="2015-08" db="UniProtKB">
        <authorList>
            <consortium name="WormBaseParasite"/>
        </authorList>
    </citation>
    <scope>IDENTIFICATION</scope>
</reference>
<evidence type="ECO:0000256" key="4">
    <source>
        <dbReference type="ARBA" id="ARBA00022824"/>
    </source>
</evidence>
<sequence length="195" mass="22826">MSSKGAHIKGTDGSDFSYRQKVASHYQISANYKFYLKCMFLLHLAVLSCMWAKVGSEVLKKQFDITYPFFEKLDLPAAYHWEYVWCFSFIPPLFGLLSFKRNNLHLMRYHYYGQFVLGVLPCAVGLGEQLPELIGFLRDMENYETPTFRGSFPMVILWFIFFILAFQLNLFSMYCGSILINCWSGRYNKIAKKNE</sequence>
<evidence type="ECO:0000256" key="5">
    <source>
        <dbReference type="ARBA" id="ARBA00022989"/>
    </source>
</evidence>
<feature type="transmembrane region" description="Helical" evidence="7">
    <location>
        <begin position="109"/>
        <end position="127"/>
    </location>
</feature>
<evidence type="ECO:0000256" key="2">
    <source>
        <dbReference type="ARBA" id="ARBA00008462"/>
    </source>
</evidence>
<dbReference type="WBParaSite" id="TCONS_00003589.p1">
    <property type="protein sequence ID" value="TCONS_00003589.p1"/>
    <property type="gene ID" value="XLOC_003328"/>
</dbReference>
<keyword evidence="4" id="KW-0256">Endoplasmic reticulum</keyword>
<comment type="subcellular location">
    <subcellularLocation>
        <location evidence="1">Endoplasmic reticulum membrane</location>
        <topology evidence="1">Multi-pass membrane protein</topology>
    </subcellularLocation>
</comment>